<reference evidence="6 7" key="1">
    <citation type="journal article" date="2010" name="Nat. Biotechnol.">
        <title>Genome sequence of the model mushroom Schizophyllum commune.</title>
        <authorList>
            <person name="Ohm R.A."/>
            <person name="de Jong J.F."/>
            <person name="Lugones L.G."/>
            <person name="Aerts A."/>
            <person name="Kothe E."/>
            <person name="Stajich J.E."/>
            <person name="de Vries R.P."/>
            <person name="Record E."/>
            <person name="Levasseur A."/>
            <person name="Baker S.E."/>
            <person name="Bartholomew K.A."/>
            <person name="Coutinho P.M."/>
            <person name="Erdmann S."/>
            <person name="Fowler T.J."/>
            <person name="Gathman A.C."/>
            <person name="Lombard V."/>
            <person name="Henrissat B."/>
            <person name="Knabe N."/>
            <person name="Kuees U."/>
            <person name="Lilly W.W."/>
            <person name="Lindquist E."/>
            <person name="Lucas S."/>
            <person name="Magnuson J.K."/>
            <person name="Piumi F."/>
            <person name="Raudaskoski M."/>
            <person name="Salamov A."/>
            <person name="Schmutz J."/>
            <person name="Schwarze F.W.M.R."/>
            <person name="vanKuyk P.A."/>
            <person name="Horton J.S."/>
            <person name="Grigoriev I.V."/>
            <person name="Woesten H.A.B."/>
        </authorList>
    </citation>
    <scope>NUCLEOTIDE SEQUENCE [LARGE SCALE GENOMIC DNA]</scope>
    <source>
        <strain evidence="7">H4-8 / FGSC 9210</strain>
    </source>
</reference>
<accession>D8QLI4</accession>
<dbReference type="InterPro" id="IPR008847">
    <property type="entry name" value="Suf"/>
</dbReference>
<dbReference type="InterPro" id="IPR011990">
    <property type="entry name" value="TPR-like_helical_dom_sf"/>
</dbReference>
<dbReference type="PANTHER" id="PTHR19980:SF0">
    <property type="entry name" value="CLEAVAGE STIMULATION FACTOR SUBUNIT 3"/>
    <property type="match status" value="1"/>
</dbReference>
<dbReference type="eggNOG" id="KOG1914">
    <property type="taxonomic scope" value="Eukaryota"/>
</dbReference>
<dbReference type="KEGG" id="scm:SCHCO_02521778"/>
<dbReference type="SUPFAM" id="SSF48452">
    <property type="entry name" value="TPR-like"/>
    <property type="match status" value="2"/>
</dbReference>
<dbReference type="EMBL" id="GL377318">
    <property type="protein sequence ID" value="EFI91271.1"/>
    <property type="molecule type" value="Genomic_DNA"/>
</dbReference>
<dbReference type="GeneID" id="9589084"/>
<name>D8QLI4_SCHCM</name>
<evidence type="ECO:0000256" key="1">
    <source>
        <dbReference type="ARBA" id="ARBA00022737"/>
    </source>
</evidence>
<keyword evidence="3" id="KW-0507">mRNA processing</keyword>
<dbReference type="OMA" id="VQLWSVY"/>
<proteinExistence type="predicted"/>
<dbReference type="HOGENOM" id="CLU_007630_0_0_1"/>
<dbReference type="FunCoup" id="D8QLI4">
    <property type="interactions" value="851"/>
</dbReference>
<dbReference type="GO" id="GO:0005737">
    <property type="term" value="C:cytoplasm"/>
    <property type="evidence" value="ECO:0007669"/>
    <property type="project" value="UniProtKB-SubCell"/>
</dbReference>
<feature type="domain" description="Suppressor of forked" evidence="5">
    <location>
        <begin position="13"/>
        <end position="601"/>
    </location>
</feature>
<keyword evidence="7" id="KW-1185">Reference proteome</keyword>
<dbReference type="Proteomes" id="UP000007431">
    <property type="component" value="Unassembled WGS sequence"/>
</dbReference>
<dbReference type="Gene3D" id="1.25.40.1040">
    <property type="match status" value="1"/>
</dbReference>
<dbReference type="AlphaFoldDB" id="D8QLI4"/>
<dbReference type="InParanoid" id="D8QLI4"/>
<dbReference type="GO" id="GO:0180010">
    <property type="term" value="P:co-transcriptional mRNA 3'-end processing, cleavage and polyadenylation pathway"/>
    <property type="evidence" value="ECO:0007669"/>
    <property type="project" value="UniProtKB-UniRule"/>
</dbReference>
<dbReference type="RefSeq" id="XP_003026174.1">
    <property type="nucleotide sequence ID" value="XM_003026128.1"/>
</dbReference>
<dbReference type="OrthoDB" id="26282at2759"/>
<feature type="region of interest" description="Disordered" evidence="4">
    <location>
        <begin position="377"/>
        <end position="410"/>
    </location>
</feature>
<dbReference type="PANTHER" id="PTHR19980">
    <property type="entry name" value="RNA CLEAVAGE STIMULATION FACTOR"/>
    <property type="match status" value="1"/>
</dbReference>
<keyword evidence="3" id="KW-0963">Cytoplasm</keyword>
<dbReference type="GO" id="GO:0003729">
    <property type="term" value="F:mRNA binding"/>
    <property type="evidence" value="ECO:0007669"/>
    <property type="project" value="TreeGrafter"/>
</dbReference>
<evidence type="ECO:0000259" key="5">
    <source>
        <dbReference type="Pfam" id="PF05843"/>
    </source>
</evidence>
<dbReference type="InterPro" id="IPR045243">
    <property type="entry name" value="Rna14-like"/>
</dbReference>
<dbReference type="Pfam" id="PF05843">
    <property type="entry name" value="Suf"/>
    <property type="match status" value="1"/>
</dbReference>
<evidence type="ECO:0000256" key="3">
    <source>
        <dbReference type="RuleBase" id="RU369035"/>
    </source>
</evidence>
<dbReference type="GO" id="GO:0005634">
    <property type="term" value="C:nucleus"/>
    <property type="evidence" value="ECO:0007669"/>
    <property type="project" value="UniProtKB-SubCell"/>
</dbReference>
<feature type="compositionally biased region" description="Basic and acidic residues" evidence="4">
    <location>
        <begin position="664"/>
        <end position="702"/>
    </location>
</feature>
<gene>
    <name evidence="6" type="ORF">SCHCODRAFT_71310</name>
</gene>
<dbReference type="SMART" id="SM00386">
    <property type="entry name" value="HAT"/>
    <property type="match status" value="7"/>
</dbReference>
<comment type="function">
    <text evidence="3">Component of the cleavage factor IA (CFIA) complex, which is involved in the endonucleolytic cleavage during polyadenylation-dependent pre-mRNA 3'-end formation.</text>
</comment>
<keyword evidence="1" id="KW-0677">Repeat</keyword>
<feature type="region of interest" description="Disordered" evidence="4">
    <location>
        <begin position="612"/>
        <end position="702"/>
    </location>
</feature>
<evidence type="ECO:0000256" key="2">
    <source>
        <dbReference type="ARBA" id="ARBA00023242"/>
    </source>
</evidence>
<organism evidence="7">
    <name type="scientific">Schizophyllum commune (strain H4-8 / FGSC 9210)</name>
    <name type="common">Split gill fungus</name>
    <dbReference type="NCBI Taxonomy" id="578458"/>
    <lineage>
        <taxon>Eukaryota</taxon>
        <taxon>Fungi</taxon>
        <taxon>Dikarya</taxon>
        <taxon>Basidiomycota</taxon>
        <taxon>Agaricomycotina</taxon>
        <taxon>Agaricomycetes</taxon>
        <taxon>Agaricomycetidae</taxon>
        <taxon>Agaricales</taxon>
        <taxon>Schizophyllaceae</taxon>
        <taxon>Schizophyllum</taxon>
    </lineage>
</organism>
<protein>
    <recommendedName>
        <fullName evidence="3">mRNA 3'-end-processing protein RNA14</fullName>
    </recommendedName>
</protein>
<evidence type="ECO:0000313" key="7">
    <source>
        <dbReference type="Proteomes" id="UP000007431"/>
    </source>
</evidence>
<sequence length="799" mass="92014">MNGLNDVHLDEFDALYNQLQARPQDVGNWKRLVQLAEESDVDTKIRVAYDALLKQYPNTSAAQVSYIDWFMKHGRFNEAEDLFKRYLRGSPMVDLWRFYLQYVLRPKADGSMPSRDVIRKSYEFALSHIGQDKDSGEIWKDYIHFIESGPGSKPDPSWDKQQRMDSLRKVYHRALQVPMENLESIWSSYEAFEKSLNNPNVAKKFIADLNPAYMQARATLRKLKELTQGLFPHSTSREDMTLPMPPTFSNADLSLIGRWRAYLKWEMDNPLEIEEKDRTTLIARIQAVYRKAVIRMRYYPEIWFMAYNWTNANAKPDDAIALLKAGVEANPSSFLLNFAYAEALELKRQYTEVHDLYTKFLDTLRAELDELEAKVKAETETENPAANGNGNGASMQIDGPASANTSIDSTTASNNKTAALLALRRKEYGIAYVMYIRFARRAEGEKAGRTLFGKARKDRWTPWEVYEAAAYTEFHSGQVPAKTDEAEKQPYLIASRIFDKGFELFGEDPEFVDRHLVFLLNINDINNARSLFERAVNAIPAKKARILWERWGRYEYTYGTLEDALAFERRYSELFPTDNPTKRFAQRYTLNSYDVIAQRDLGFAIWNPSASGSGRSMAALKAQPTIRDIPAAPQGAKRGASPDGRERHREERGTKRMRNNPSPERMRERERERDRWEGPPRRRSPPRDAPRDRPARWAEREDDKNVLPVQLKDFIGRLPPPHAFDGECSCFHGDDVCADRFAGPIFRTDDLVNLFRTADIPTSLPPRARSPPRGESSFILRRIDRVHQAVLPFPSASWA</sequence>
<evidence type="ECO:0000256" key="4">
    <source>
        <dbReference type="SAM" id="MobiDB-lite"/>
    </source>
</evidence>
<dbReference type="STRING" id="578458.D8QLI4"/>
<feature type="compositionally biased region" description="Basic and acidic residues" evidence="4">
    <location>
        <begin position="643"/>
        <end position="654"/>
    </location>
</feature>
<dbReference type="VEuPathDB" id="FungiDB:SCHCODRAFT_02521778"/>
<evidence type="ECO:0000313" key="6">
    <source>
        <dbReference type="EMBL" id="EFI91271.1"/>
    </source>
</evidence>
<dbReference type="InterPro" id="IPR003107">
    <property type="entry name" value="HAT"/>
</dbReference>
<keyword evidence="2 3" id="KW-0539">Nucleus</keyword>
<comment type="subcellular location">
    <subcellularLocation>
        <location evidence="3">Nucleus</location>
    </subcellularLocation>
    <subcellularLocation>
        <location evidence="3">Cytoplasm</location>
    </subcellularLocation>
    <text evidence="3">Nucleus and/or cytoplasm.</text>
</comment>